<feature type="domain" description="Sema" evidence="3">
    <location>
        <begin position="1"/>
        <end position="103"/>
    </location>
</feature>
<reference evidence="4" key="1">
    <citation type="journal article" date="2023" name="Genome Biol. Evol.">
        <title>Long-read-based Genome Assembly of Drosophila gunungcola Reveals Fewer Chemosensory Genes in Flower-breeding Species.</title>
        <authorList>
            <person name="Negi A."/>
            <person name="Liao B.Y."/>
            <person name="Yeh S.D."/>
        </authorList>
    </citation>
    <scope>NUCLEOTIDE SEQUENCE</scope>
    <source>
        <strain evidence="4">Sukarami</strain>
    </source>
</reference>
<gene>
    <name evidence="4" type="ORF">M5D96_008674</name>
</gene>
<dbReference type="InterPro" id="IPR001627">
    <property type="entry name" value="Semap_dom"/>
</dbReference>
<evidence type="ECO:0000256" key="2">
    <source>
        <dbReference type="PROSITE-ProRule" id="PRU00352"/>
    </source>
</evidence>
<dbReference type="InterPro" id="IPR027231">
    <property type="entry name" value="Semaphorin"/>
</dbReference>
<dbReference type="Proteomes" id="UP001059596">
    <property type="component" value="Unassembled WGS sequence"/>
</dbReference>
<evidence type="ECO:0000313" key="4">
    <source>
        <dbReference type="EMBL" id="KAI8038766.1"/>
    </source>
</evidence>
<dbReference type="EMBL" id="JAMKOV010000007">
    <property type="protein sequence ID" value="KAI8038766.1"/>
    <property type="molecule type" value="Genomic_DNA"/>
</dbReference>
<comment type="caution">
    <text evidence="4">The sequence shown here is derived from an EMBL/GenBank/DDBJ whole genome shotgun (WGS) entry which is preliminary data.</text>
</comment>
<dbReference type="PANTHER" id="PTHR11036:SF90">
    <property type="entry name" value="SEMAPHORIN 2B, ISOFORM D-RELATED"/>
    <property type="match status" value="1"/>
</dbReference>
<dbReference type="GO" id="GO:0045499">
    <property type="term" value="F:chemorepellent activity"/>
    <property type="evidence" value="ECO:0007669"/>
    <property type="project" value="TreeGrafter"/>
</dbReference>
<name>A0A9Q0BNW7_9MUSC</name>
<evidence type="ECO:0000256" key="1">
    <source>
        <dbReference type="ARBA" id="ARBA00022782"/>
    </source>
</evidence>
<comment type="caution">
    <text evidence="2">Lacks conserved residue(s) required for the propagation of feature annotation.</text>
</comment>
<protein>
    <recommendedName>
        <fullName evidence="3">Sema domain-containing protein</fullName>
    </recommendedName>
</protein>
<evidence type="ECO:0000259" key="3">
    <source>
        <dbReference type="PROSITE" id="PS51004"/>
    </source>
</evidence>
<dbReference type="AlphaFoldDB" id="A0A9Q0BNW7"/>
<organism evidence="4 5">
    <name type="scientific">Drosophila gunungcola</name>
    <name type="common">fruit fly</name>
    <dbReference type="NCBI Taxonomy" id="103775"/>
    <lineage>
        <taxon>Eukaryota</taxon>
        <taxon>Metazoa</taxon>
        <taxon>Ecdysozoa</taxon>
        <taxon>Arthropoda</taxon>
        <taxon>Hexapoda</taxon>
        <taxon>Insecta</taxon>
        <taxon>Pterygota</taxon>
        <taxon>Neoptera</taxon>
        <taxon>Endopterygota</taxon>
        <taxon>Diptera</taxon>
        <taxon>Brachycera</taxon>
        <taxon>Muscomorpha</taxon>
        <taxon>Ephydroidea</taxon>
        <taxon>Drosophilidae</taxon>
        <taxon>Drosophila</taxon>
        <taxon>Sophophora</taxon>
    </lineage>
</organism>
<dbReference type="PANTHER" id="PTHR11036">
    <property type="entry name" value="SEMAPHORIN"/>
    <property type="match status" value="1"/>
</dbReference>
<keyword evidence="5" id="KW-1185">Reference proteome</keyword>
<dbReference type="SUPFAM" id="SSF101912">
    <property type="entry name" value="Sema domain"/>
    <property type="match status" value="1"/>
</dbReference>
<keyword evidence="1" id="KW-0221">Differentiation</keyword>
<dbReference type="GO" id="GO:0071526">
    <property type="term" value="P:semaphorin-plexin signaling pathway"/>
    <property type="evidence" value="ECO:0007669"/>
    <property type="project" value="TreeGrafter"/>
</dbReference>
<dbReference type="GO" id="GO:0007411">
    <property type="term" value="P:axon guidance"/>
    <property type="evidence" value="ECO:0007669"/>
    <property type="project" value="TreeGrafter"/>
</dbReference>
<accession>A0A9Q0BNW7</accession>
<sequence length="103" mass="11448">MHWHFRALDKKVECRNHIRVIQPMNFNGQKLYVCGTNAHNPKDYVINANLTHLPRSQYVPGVGLGIGKCPYDPADNSTAVYVENGNPFGLPALVSSTLKAEVE</sequence>
<dbReference type="GO" id="GO:0030335">
    <property type="term" value="P:positive regulation of cell migration"/>
    <property type="evidence" value="ECO:0007669"/>
    <property type="project" value="TreeGrafter"/>
</dbReference>
<dbReference type="InterPro" id="IPR036352">
    <property type="entry name" value="Semap_dom_sf"/>
</dbReference>
<evidence type="ECO:0000313" key="5">
    <source>
        <dbReference type="Proteomes" id="UP001059596"/>
    </source>
</evidence>
<dbReference type="GO" id="GO:0030215">
    <property type="term" value="F:semaphorin receptor binding"/>
    <property type="evidence" value="ECO:0007669"/>
    <property type="project" value="InterPro"/>
</dbReference>
<dbReference type="InterPro" id="IPR015943">
    <property type="entry name" value="WD40/YVTN_repeat-like_dom_sf"/>
</dbReference>
<proteinExistence type="predicted"/>
<dbReference type="GO" id="GO:0005886">
    <property type="term" value="C:plasma membrane"/>
    <property type="evidence" value="ECO:0007669"/>
    <property type="project" value="TreeGrafter"/>
</dbReference>
<dbReference type="PROSITE" id="PS51004">
    <property type="entry name" value="SEMA"/>
    <property type="match status" value="1"/>
</dbReference>
<dbReference type="Gene3D" id="2.130.10.10">
    <property type="entry name" value="YVTN repeat-like/Quinoprotein amine dehydrogenase"/>
    <property type="match status" value="1"/>
</dbReference>